<evidence type="ECO:0000259" key="9">
    <source>
        <dbReference type="PROSITE" id="PS50109"/>
    </source>
</evidence>
<feature type="transmembrane region" description="Helical" evidence="8">
    <location>
        <begin position="179"/>
        <end position="199"/>
    </location>
</feature>
<evidence type="ECO:0000256" key="5">
    <source>
        <dbReference type="ARBA" id="ARBA00022777"/>
    </source>
</evidence>
<sequence>MDYRYLIEIFAALIGVFCVALSFVLLMHWRGKKDVGYFSFSILSAGFWILSVYFADISTDLPNLVFWTKIASISALFYVFFFVIFSYSFRHPGKNWKIYFALILPILANSIYLYKFPLDQVYVVDPFINFTFDRPVGGILSGNFSLYLLLFLIYYMIGYVALLWKYGTLPLRTRLQIKYILIGTSISIIAAALFDILLPLQGVDYLYALGPACTALLILSTVYAIAKHNLLEIKVVIQRGVIYSLLIAIVVGFYLLLLFILRSVYFEPTGKTTSLVSAIITTLLGIFGAPLLERILRKLTDKIFYKERYDYSKAVAELVRILNEEIEFEALVNQSKNALQKILKTKTIHFLFLKSNPDSMPFESNENQELLSSEHIQSIRQILPTDELKNDILLSGAKYYSAELIVPLVAGEKVIGLAFIPKKLSGEKYSNQDIDLLNVFSFQAGVALEKARLLWEVQKYSNELEQRVEERTSRIQQLQQEQKNFMNDISHSLQTPLTVIKGELDFLKMKSKPIKELGKFEKSVDEISRLIYNLLKLAKIEMQDTDLKKERVNLNTLLNDIIEYLDVLCKTNNITIVKNIQPEIYIQGNPEALETLITNLTSNAIKYIANKKIITITLEKTDHVILSIKDTGIGIEKEDLKYIFNRFYRAGVGKSEVSGTGLGLAICKKIAQNHGGDISVESVPKKGTTFTVRFPLI</sequence>
<protein>
    <recommendedName>
        <fullName evidence="2">histidine kinase</fullName>
        <ecNumber evidence="2">2.7.13.3</ecNumber>
    </recommendedName>
</protein>
<dbReference type="AlphaFoldDB" id="A0A554JD04"/>
<proteinExistence type="predicted"/>
<feature type="transmembrane region" description="Helical" evidence="8">
    <location>
        <begin position="66"/>
        <end position="89"/>
    </location>
</feature>
<keyword evidence="5" id="KW-0418">Kinase</keyword>
<dbReference type="PANTHER" id="PTHR45453:SF1">
    <property type="entry name" value="PHOSPHATE REGULON SENSOR PROTEIN PHOR"/>
    <property type="match status" value="1"/>
</dbReference>
<dbReference type="InterPro" id="IPR005467">
    <property type="entry name" value="His_kinase_dom"/>
</dbReference>
<dbReference type="Pfam" id="PF16927">
    <property type="entry name" value="HisKA_7TM"/>
    <property type="match status" value="1"/>
</dbReference>
<dbReference type="SUPFAM" id="SSF55874">
    <property type="entry name" value="ATPase domain of HSP90 chaperone/DNA topoisomerase II/histidine kinase"/>
    <property type="match status" value="1"/>
</dbReference>
<dbReference type="Proteomes" id="UP000319613">
    <property type="component" value="Unassembled WGS sequence"/>
</dbReference>
<dbReference type="InterPro" id="IPR036097">
    <property type="entry name" value="HisK_dim/P_sf"/>
</dbReference>
<dbReference type="SMART" id="SM00387">
    <property type="entry name" value="HATPase_c"/>
    <property type="match status" value="1"/>
</dbReference>
<dbReference type="Pfam" id="PF00512">
    <property type="entry name" value="HisKA"/>
    <property type="match status" value="1"/>
</dbReference>
<keyword evidence="4" id="KW-0808">Transferase</keyword>
<name>A0A554JD04_9BACT</name>
<dbReference type="InterPro" id="IPR004358">
    <property type="entry name" value="Sig_transdc_His_kin-like_C"/>
</dbReference>
<dbReference type="InterPro" id="IPR036890">
    <property type="entry name" value="HATPase_C_sf"/>
</dbReference>
<keyword evidence="6" id="KW-0902">Two-component regulatory system</keyword>
<evidence type="ECO:0000256" key="1">
    <source>
        <dbReference type="ARBA" id="ARBA00000085"/>
    </source>
</evidence>
<dbReference type="Gene3D" id="3.30.450.40">
    <property type="match status" value="1"/>
</dbReference>
<dbReference type="CDD" id="cd00082">
    <property type="entry name" value="HisKA"/>
    <property type="match status" value="1"/>
</dbReference>
<dbReference type="InterPro" id="IPR050351">
    <property type="entry name" value="BphY/WalK/GraS-like"/>
</dbReference>
<keyword evidence="8" id="KW-0472">Membrane</keyword>
<dbReference type="Gene3D" id="1.10.287.130">
    <property type="match status" value="1"/>
</dbReference>
<dbReference type="GO" id="GO:0000155">
    <property type="term" value="F:phosphorelay sensor kinase activity"/>
    <property type="evidence" value="ECO:0007669"/>
    <property type="project" value="InterPro"/>
</dbReference>
<dbReference type="FunFam" id="3.30.565.10:FF:000006">
    <property type="entry name" value="Sensor histidine kinase WalK"/>
    <property type="match status" value="1"/>
</dbReference>
<dbReference type="EC" id="2.7.13.3" evidence="2"/>
<organism evidence="10 11">
    <name type="scientific">Candidatus Doudnabacteria bacterium Gr01-1014_77</name>
    <dbReference type="NCBI Taxonomy" id="2017133"/>
    <lineage>
        <taxon>Bacteria</taxon>
        <taxon>Candidatus Doudnaibacteriota</taxon>
    </lineage>
</organism>
<dbReference type="Gene3D" id="3.30.565.10">
    <property type="entry name" value="Histidine kinase-like ATPase, C-terminal domain"/>
    <property type="match status" value="1"/>
</dbReference>
<evidence type="ECO:0000256" key="4">
    <source>
        <dbReference type="ARBA" id="ARBA00022679"/>
    </source>
</evidence>
<dbReference type="SUPFAM" id="SSF55781">
    <property type="entry name" value="GAF domain-like"/>
    <property type="match status" value="1"/>
</dbReference>
<evidence type="ECO:0000256" key="3">
    <source>
        <dbReference type="ARBA" id="ARBA00022553"/>
    </source>
</evidence>
<keyword evidence="8" id="KW-1133">Transmembrane helix</keyword>
<dbReference type="Pfam" id="PF02518">
    <property type="entry name" value="HATPase_c"/>
    <property type="match status" value="1"/>
</dbReference>
<evidence type="ECO:0000256" key="2">
    <source>
        <dbReference type="ARBA" id="ARBA00012438"/>
    </source>
</evidence>
<feature type="transmembrane region" description="Helical" evidence="8">
    <location>
        <begin position="205"/>
        <end position="226"/>
    </location>
</feature>
<evidence type="ECO:0000313" key="10">
    <source>
        <dbReference type="EMBL" id="TSC66181.1"/>
    </source>
</evidence>
<accession>A0A554JD04</accession>
<feature type="transmembrane region" description="Helical" evidence="8">
    <location>
        <begin position="241"/>
        <end position="261"/>
    </location>
</feature>
<dbReference type="InterPro" id="IPR003661">
    <property type="entry name" value="HisK_dim/P_dom"/>
</dbReference>
<dbReference type="GO" id="GO:0005886">
    <property type="term" value="C:plasma membrane"/>
    <property type="evidence" value="ECO:0007669"/>
    <property type="project" value="TreeGrafter"/>
</dbReference>
<evidence type="ECO:0000313" key="11">
    <source>
        <dbReference type="Proteomes" id="UP000319613"/>
    </source>
</evidence>
<dbReference type="EMBL" id="VMFF01000012">
    <property type="protein sequence ID" value="TSC66181.1"/>
    <property type="molecule type" value="Genomic_DNA"/>
</dbReference>
<dbReference type="InterPro" id="IPR003594">
    <property type="entry name" value="HATPase_dom"/>
</dbReference>
<feature type="transmembrane region" description="Helical" evidence="8">
    <location>
        <begin position="144"/>
        <end position="167"/>
    </location>
</feature>
<dbReference type="PRINTS" id="PR00344">
    <property type="entry name" value="BCTRLSENSOR"/>
</dbReference>
<dbReference type="InterPro" id="IPR031621">
    <property type="entry name" value="HisKA_7TM"/>
</dbReference>
<dbReference type="GO" id="GO:0004721">
    <property type="term" value="F:phosphoprotein phosphatase activity"/>
    <property type="evidence" value="ECO:0007669"/>
    <property type="project" value="TreeGrafter"/>
</dbReference>
<dbReference type="PANTHER" id="PTHR45453">
    <property type="entry name" value="PHOSPHATE REGULON SENSOR PROTEIN PHOR"/>
    <property type="match status" value="1"/>
</dbReference>
<reference evidence="10 11" key="1">
    <citation type="submission" date="2017-07" db="EMBL/GenBank/DDBJ databases">
        <title>Mechanisms for carbon and nitrogen cycling indicate functional differentiation within the Candidate Phyla Radiation.</title>
        <authorList>
            <person name="Danczak R.E."/>
            <person name="Johnston M.D."/>
            <person name="Kenah C."/>
            <person name="Slattery M."/>
            <person name="Wrighton K.C."/>
            <person name="Wilkins M.J."/>
        </authorList>
    </citation>
    <scope>NUCLEOTIDE SEQUENCE [LARGE SCALE GENOMIC DNA]</scope>
    <source>
        <strain evidence="10">Gr01-1014_77</strain>
    </source>
</reference>
<feature type="coiled-coil region" evidence="7">
    <location>
        <begin position="461"/>
        <end position="488"/>
    </location>
</feature>
<comment type="caution">
    <text evidence="10">The sequence shown here is derived from an EMBL/GenBank/DDBJ whole genome shotgun (WGS) entry which is preliminary data.</text>
</comment>
<dbReference type="InterPro" id="IPR029016">
    <property type="entry name" value="GAF-like_dom_sf"/>
</dbReference>
<keyword evidence="3" id="KW-0597">Phosphoprotein</keyword>
<evidence type="ECO:0000256" key="8">
    <source>
        <dbReference type="SAM" id="Phobius"/>
    </source>
</evidence>
<dbReference type="SUPFAM" id="SSF47384">
    <property type="entry name" value="Homodimeric domain of signal transducing histidine kinase"/>
    <property type="match status" value="1"/>
</dbReference>
<keyword evidence="7" id="KW-0175">Coiled coil</keyword>
<dbReference type="GO" id="GO:0016036">
    <property type="term" value="P:cellular response to phosphate starvation"/>
    <property type="evidence" value="ECO:0007669"/>
    <property type="project" value="TreeGrafter"/>
</dbReference>
<feature type="transmembrane region" description="Helical" evidence="8">
    <location>
        <begin position="35"/>
        <end position="54"/>
    </location>
</feature>
<dbReference type="PROSITE" id="PS50109">
    <property type="entry name" value="HIS_KIN"/>
    <property type="match status" value="1"/>
</dbReference>
<evidence type="ECO:0000256" key="7">
    <source>
        <dbReference type="SAM" id="Coils"/>
    </source>
</evidence>
<feature type="domain" description="Histidine kinase" evidence="9">
    <location>
        <begin position="488"/>
        <end position="697"/>
    </location>
</feature>
<dbReference type="SMART" id="SM00388">
    <property type="entry name" value="HisKA"/>
    <property type="match status" value="1"/>
</dbReference>
<dbReference type="CDD" id="cd00075">
    <property type="entry name" value="HATPase"/>
    <property type="match status" value="1"/>
</dbReference>
<gene>
    <name evidence="10" type="ORF">G01um101477_176</name>
</gene>
<evidence type="ECO:0000256" key="6">
    <source>
        <dbReference type="ARBA" id="ARBA00023012"/>
    </source>
</evidence>
<comment type="catalytic activity">
    <reaction evidence="1">
        <text>ATP + protein L-histidine = ADP + protein N-phospho-L-histidine.</text>
        <dbReference type="EC" id="2.7.13.3"/>
    </reaction>
</comment>
<feature type="transmembrane region" description="Helical" evidence="8">
    <location>
        <begin position="6"/>
        <end position="28"/>
    </location>
</feature>
<feature type="transmembrane region" description="Helical" evidence="8">
    <location>
        <begin position="96"/>
        <end position="114"/>
    </location>
</feature>
<keyword evidence="8" id="KW-0812">Transmembrane</keyword>
<feature type="transmembrane region" description="Helical" evidence="8">
    <location>
        <begin position="273"/>
        <end position="292"/>
    </location>
</feature>